<organism evidence="1 2">
    <name type="scientific">Leptospira stimsonii</name>
    <dbReference type="NCBI Taxonomy" id="2202203"/>
    <lineage>
        <taxon>Bacteria</taxon>
        <taxon>Pseudomonadati</taxon>
        <taxon>Spirochaetota</taxon>
        <taxon>Spirochaetia</taxon>
        <taxon>Leptospirales</taxon>
        <taxon>Leptospiraceae</taxon>
        <taxon>Leptospira</taxon>
    </lineage>
</organism>
<protein>
    <submittedName>
        <fullName evidence="1">Nuclease</fullName>
    </submittedName>
</protein>
<dbReference type="Proteomes" id="UP000297422">
    <property type="component" value="Unassembled WGS sequence"/>
</dbReference>
<reference evidence="2" key="1">
    <citation type="journal article" date="2019" name="PLoS Negl. Trop. Dis.">
        <title>Revisiting the worldwide diversity of Leptospira species in the environment.</title>
        <authorList>
            <person name="Vincent A.T."/>
            <person name="Schiettekatte O."/>
            <person name="Bourhy P."/>
            <person name="Veyrier F.J."/>
            <person name="Picardeau M."/>
        </authorList>
    </citation>
    <scope>NUCLEOTIDE SEQUENCE [LARGE SCALE GENOMIC DNA]</scope>
    <source>
        <strain evidence="2">201702407</strain>
    </source>
</reference>
<evidence type="ECO:0000313" key="1">
    <source>
        <dbReference type="EMBL" id="TGM17275.1"/>
    </source>
</evidence>
<name>A0ABY2N5R2_9LEPT</name>
<dbReference type="EMBL" id="RQGT01000059">
    <property type="protein sequence ID" value="TGM17275.1"/>
    <property type="molecule type" value="Genomic_DNA"/>
</dbReference>
<keyword evidence="2" id="KW-1185">Reference proteome</keyword>
<evidence type="ECO:0000313" key="2">
    <source>
        <dbReference type="Proteomes" id="UP000297422"/>
    </source>
</evidence>
<sequence>MYLKVAQSNEFREKLDQYGIEHLSASSLNEYINSPAKWVMKYILKHKTTGPSMWRGLAIENAIKNLVLSNEIGLPFSIDQAIASGFNVFNQSEEMYLKSKEGAVSEKYSEKREKEFSFIEPSIRSGYEYFSKIPKAVFQKRFEFDLGIEIPAIGYIDFLPETGIVELKTSKAIPSEMKNSVKRQVALQCVATGRDAEIVYLSKPTQNKSHQGIRCFEIKLNEVQPIVDEYRMAARAIRKLIMKSDSKDEMIEFVFPNYDDFMWDEEEKEIARTIWRFEAA</sequence>
<dbReference type="InterPro" id="IPR011604">
    <property type="entry name" value="PDDEXK-like_dom_sf"/>
</dbReference>
<dbReference type="RefSeq" id="WP_135684592.1">
    <property type="nucleotide sequence ID" value="NZ_RQEQ01000080.1"/>
</dbReference>
<proteinExistence type="predicted"/>
<accession>A0ABY2N5R2</accession>
<gene>
    <name evidence="1" type="ORF">EHQ90_07800</name>
</gene>
<dbReference type="Gene3D" id="3.90.320.10">
    <property type="match status" value="1"/>
</dbReference>
<comment type="caution">
    <text evidence="1">The sequence shown here is derived from an EMBL/GenBank/DDBJ whole genome shotgun (WGS) entry which is preliminary data.</text>
</comment>